<evidence type="ECO:0000256" key="1">
    <source>
        <dbReference type="SAM" id="MobiDB-lite"/>
    </source>
</evidence>
<feature type="compositionally biased region" description="Low complexity" evidence="1">
    <location>
        <begin position="313"/>
        <end position="338"/>
    </location>
</feature>
<sequence length="400" mass="40978">MRRCNLNGTVGFRPQAATSERSEVRVHLHRRVLIVLTVVTALLGVPVAAAAQAGTSTAQAQPLALVYRGPASVPGTAESVATVLRNSPSRFRVEYVGPKDTPITAATLARATVFAQPGGPSLSTAWKAMKPFAGLIRDWIAKGGNYLGFCVGGYLAGATPGYDLLPGDTSQYSAKQGATVWDTAPHRSEVVWRGTAYTTYFQDPPAFDLEPGNTATVLGTYRGGEIAALAVDYGSGRVGVTGPHVEADRSWFVDDGLSADGAVNPQLAYDLIETTVRGNRSGTVPAVPAAAPTTTAVPAVTPAPAPVAPPAPTTTTAPSAPTGTVAAPVAPNTGAAPGPAVPPATTPVPPIATAVPPTTTPAPRPARVQLPWPFDRLAELPLMQQFIGAAGPGPALRPTS</sequence>
<keyword evidence="2" id="KW-0472">Membrane</keyword>
<dbReference type="EMBL" id="BAABFB010000023">
    <property type="protein sequence ID" value="GAA4474381.1"/>
    <property type="molecule type" value="Genomic_DNA"/>
</dbReference>
<dbReference type="Pfam" id="PF09825">
    <property type="entry name" value="BPL_N"/>
    <property type="match status" value="1"/>
</dbReference>
<keyword evidence="2" id="KW-1133">Transmembrane helix</keyword>
<feature type="compositionally biased region" description="Pro residues" evidence="1">
    <location>
        <begin position="301"/>
        <end position="312"/>
    </location>
</feature>
<dbReference type="Proteomes" id="UP001501183">
    <property type="component" value="Unassembled WGS sequence"/>
</dbReference>
<feature type="transmembrane region" description="Helical" evidence="2">
    <location>
        <begin position="32"/>
        <end position="51"/>
    </location>
</feature>
<comment type="caution">
    <text evidence="4">The sequence shown here is derived from an EMBL/GenBank/DDBJ whole genome shotgun (WGS) entry which is preliminary data.</text>
</comment>
<feature type="region of interest" description="Disordered" evidence="1">
    <location>
        <begin position="301"/>
        <end position="342"/>
    </location>
</feature>
<feature type="domain" description="Biotin-protein ligase N-terminal" evidence="3">
    <location>
        <begin position="65"/>
        <end position="158"/>
    </location>
</feature>
<dbReference type="SUPFAM" id="SSF52317">
    <property type="entry name" value="Class I glutamine amidotransferase-like"/>
    <property type="match status" value="1"/>
</dbReference>
<dbReference type="InterPro" id="IPR029062">
    <property type="entry name" value="Class_I_gatase-like"/>
</dbReference>
<gene>
    <name evidence="4" type="ORF">GCM10023094_09890</name>
</gene>
<organism evidence="4 5">
    <name type="scientific">Rhodococcus olei</name>
    <dbReference type="NCBI Taxonomy" id="2161675"/>
    <lineage>
        <taxon>Bacteria</taxon>
        <taxon>Bacillati</taxon>
        <taxon>Actinomycetota</taxon>
        <taxon>Actinomycetes</taxon>
        <taxon>Mycobacteriales</taxon>
        <taxon>Nocardiaceae</taxon>
        <taxon>Rhodococcus</taxon>
    </lineage>
</organism>
<name>A0ABP8NV07_9NOCA</name>
<evidence type="ECO:0000313" key="4">
    <source>
        <dbReference type="EMBL" id="GAA4474381.1"/>
    </source>
</evidence>
<evidence type="ECO:0000313" key="5">
    <source>
        <dbReference type="Proteomes" id="UP001501183"/>
    </source>
</evidence>
<accession>A0ABP8NV07</accession>
<keyword evidence="2" id="KW-0812">Transmembrane</keyword>
<proteinExistence type="predicted"/>
<evidence type="ECO:0000259" key="3">
    <source>
        <dbReference type="Pfam" id="PF09825"/>
    </source>
</evidence>
<evidence type="ECO:0000256" key="2">
    <source>
        <dbReference type="SAM" id="Phobius"/>
    </source>
</evidence>
<protein>
    <recommendedName>
        <fullName evidence="3">Biotin-protein ligase N-terminal domain-containing protein</fullName>
    </recommendedName>
</protein>
<dbReference type="InterPro" id="IPR019197">
    <property type="entry name" value="Biotin-prot_ligase_N"/>
</dbReference>
<reference evidence="5" key="1">
    <citation type="journal article" date="2019" name="Int. J. Syst. Evol. Microbiol.">
        <title>The Global Catalogue of Microorganisms (GCM) 10K type strain sequencing project: providing services to taxonomists for standard genome sequencing and annotation.</title>
        <authorList>
            <consortium name="The Broad Institute Genomics Platform"/>
            <consortium name="The Broad Institute Genome Sequencing Center for Infectious Disease"/>
            <person name="Wu L."/>
            <person name="Ma J."/>
        </authorList>
    </citation>
    <scope>NUCLEOTIDE SEQUENCE [LARGE SCALE GENOMIC DNA]</scope>
    <source>
        <strain evidence="5">JCM 32206</strain>
    </source>
</reference>
<keyword evidence="5" id="KW-1185">Reference proteome</keyword>